<evidence type="ECO:0000313" key="2">
    <source>
        <dbReference type="EMBL" id="NMD85228.1"/>
    </source>
</evidence>
<sequence>MKIDLATAAAYHATGLSVLPAVRERKFPAVGSWKTYQNRLPSELEISTWFANAHDALCLVCGKVSGNLEVIDFDHAGELFSAWKEKIDPELYAKLVIEKTPSGGYHVAYRSAGEVCGNIKLAQGIREEGKLVTLIETRGEGGLFLCAPSEGYELIQGDFSAVTTVSSEERENLLSAAYELNEHLPKVERTVVSIPDDNTFIIRPGDDFNQRGDLRSLLLTYGWTPLHTQGENEYFRRPGKQSGGQSASYNGEVFYVFSSNAVPFEPGVGYSPFQVYAILEHNGDYTQAAKTLLDNGYGKKAELAKVDLTGIINQKNLSNGSEKKAEKLFPDPGPFPEELFKIPGFFKEYFQYSMETAHYPNKLLTLGGGLTFLSMLAGRVFKDRRGTHPNIYWVSLANSGTGKEHARRVNKNLAIATGLMGYIGDNIASGEGLEDSMLLTKKKLFMLDEMDTLFNSLKQRDARAEAMMQRLLSFYSAVDSFYSMRVKAKQKDVPFGEIICNPFLVLYGTALPKYFYGALEERVLENGLIPRTIIVDADIPRKSGDPVDIAPPETLIEMINVLKEKALEGGDLASINPVVRMLAETDEVRQLLAEDQAYCDERVRFFQMHNELAAQALWTRAHEKVCKLAILYAISENVYDPKITGTAVMWARALVAYLTKRMLFMADVYSYTDDFDKECKKVLNVIREAGGTASKSQILRAVRRPTDKIKKLLDTLIEREVITETIVPPAGGQGRVSRCYTIR</sequence>
<dbReference type="Pfam" id="PF09250">
    <property type="entry name" value="Prim-Pol"/>
    <property type="match status" value="1"/>
</dbReference>
<organism evidence="2 3">
    <name type="scientific">Victivallis vadensis</name>
    <dbReference type="NCBI Taxonomy" id="172901"/>
    <lineage>
        <taxon>Bacteria</taxon>
        <taxon>Pseudomonadati</taxon>
        <taxon>Lentisphaerota</taxon>
        <taxon>Lentisphaeria</taxon>
        <taxon>Victivallales</taxon>
        <taxon>Victivallaceae</taxon>
        <taxon>Victivallis</taxon>
    </lineage>
</organism>
<name>A0A848AQA1_9BACT</name>
<gene>
    <name evidence="2" type="ORF">HF882_01375</name>
</gene>
<dbReference type="Gene3D" id="3.30.720.160">
    <property type="entry name" value="Bifunctional DNA primase/polymerase, N-terminal"/>
    <property type="match status" value="1"/>
</dbReference>
<dbReference type="InterPro" id="IPR015330">
    <property type="entry name" value="DNA_primase/pol_bifunc_N"/>
</dbReference>
<evidence type="ECO:0000259" key="1">
    <source>
        <dbReference type="SMART" id="SM00943"/>
    </source>
</evidence>
<protein>
    <submittedName>
        <fullName evidence="2">Bifunctional DNA primase/polymerase</fullName>
    </submittedName>
</protein>
<reference evidence="2 3" key="1">
    <citation type="submission" date="2020-04" db="EMBL/GenBank/DDBJ databases">
        <authorList>
            <person name="Hitch T.C.A."/>
            <person name="Wylensek D."/>
            <person name="Clavel T."/>
        </authorList>
    </citation>
    <scope>NUCLEOTIDE SEQUENCE [LARGE SCALE GENOMIC DNA]</scope>
    <source>
        <strain evidence="2 3">COR2-253-APC-1A</strain>
    </source>
</reference>
<dbReference type="CDD" id="cd04859">
    <property type="entry name" value="Prim_Pol"/>
    <property type="match status" value="1"/>
</dbReference>
<evidence type="ECO:0000313" key="3">
    <source>
        <dbReference type="Proteomes" id="UP000576225"/>
    </source>
</evidence>
<dbReference type="AlphaFoldDB" id="A0A848AQA1"/>
<dbReference type="SUPFAM" id="SSF56747">
    <property type="entry name" value="Prim-pol domain"/>
    <property type="match status" value="1"/>
</dbReference>
<proteinExistence type="predicted"/>
<comment type="caution">
    <text evidence="2">The sequence shown here is derived from an EMBL/GenBank/DDBJ whole genome shotgun (WGS) entry which is preliminary data.</text>
</comment>
<dbReference type="RefSeq" id="WP_168961299.1">
    <property type="nucleotide sequence ID" value="NZ_CALXNT010000088.1"/>
</dbReference>
<accession>A0A848AQA1</accession>
<dbReference type="Proteomes" id="UP000576225">
    <property type="component" value="Unassembled WGS sequence"/>
</dbReference>
<feature type="domain" description="DNA primase/polymerase bifunctional N-terminal" evidence="1">
    <location>
        <begin position="8"/>
        <end position="174"/>
    </location>
</feature>
<dbReference type="EMBL" id="JABAEW010000002">
    <property type="protein sequence ID" value="NMD85228.1"/>
    <property type="molecule type" value="Genomic_DNA"/>
</dbReference>
<dbReference type="SMART" id="SM00943">
    <property type="entry name" value="Prim-Pol"/>
    <property type="match status" value="1"/>
</dbReference>